<dbReference type="InterPro" id="IPR015943">
    <property type="entry name" value="WD40/YVTN_repeat-like_dom_sf"/>
</dbReference>
<proteinExistence type="predicted"/>
<dbReference type="SUPFAM" id="SSF50978">
    <property type="entry name" value="WD40 repeat-like"/>
    <property type="match status" value="1"/>
</dbReference>
<evidence type="ECO:0000256" key="3">
    <source>
        <dbReference type="ARBA" id="ARBA00023242"/>
    </source>
</evidence>
<dbReference type="GO" id="GO:0000127">
    <property type="term" value="C:transcription factor TFIIIC complex"/>
    <property type="evidence" value="ECO:0007669"/>
    <property type="project" value="TreeGrafter"/>
</dbReference>
<dbReference type="PANTHER" id="PTHR15052">
    <property type="entry name" value="RNA POLYMERASE III TRANSCRIPTION INITIATION FACTOR COMPLEX SUBUNIT"/>
    <property type="match status" value="1"/>
</dbReference>
<name>A0A8H7QY13_9FUNG</name>
<keyword evidence="2" id="KW-0804">Transcription</keyword>
<reference evidence="4" key="1">
    <citation type="submission" date="2020-12" db="EMBL/GenBank/DDBJ databases">
        <title>Metabolic potential, ecology and presence of endohyphal bacteria is reflected in genomic diversity of Mucoromycotina.</title>
        <authorList>
            <person name="Muszewska A."/>
            <person name="Okrasinska A."/>
            <person name="Steczkiewicz K."/>
            <person name="Drgas O."/>
            <person name="Orlowska M."/>
            <person name="Perlinska-Lenart U."/>
            <person name="Aleksandrzak-Piekarczyk T."/>
            <person name="Szatraj K."/>
            <person name="Zielenkiewicz U."/>
            <person name="Pilsyk S."/>
            <person name="Malc E."/>
            <person name="Mieczkowski P."/>
            <person name="Kruszewska J.S."/>
            <person name="Biernat P."/>
            <person name="Pawlowska J."/>
        </authorList>
    </citation>
    <scope>NUCLEOTIDE SEQUENCE</scope>
    <source>
        <strain evidence="4">WA0000017839</strain>
    </source>
</reference>
<dbReference type="InterPro" id="IPR036322">
    <property type="entry name" value="WD40_repeat_dom_sf"/>
</dbReference>
<keyword evidence="5" id="KW-1185">Reference proteome</keyword>
<dbReference type="AlphaFoldDB" id="A0A8H7QY13"/>
<dbReference type="PANTHER" id="PTHR15052:SF2">
    <property type="entry name" value="GENERAL TRANSCRIPTION FACTOR 3C POLYPEPTIDE 2"/>
    <property type="match status" value="1"/>
</dbReference>
<dbReference type="EMBL" id="JAEPRD010000093">
    <property type="protein sequence ID" value="KAG2199651.1"/>
    <property type="molecule type" value="Genomic_DNA"/>
</dbReference>
<dbReference type="GO" id="GO:0006383">
    <property type="term" value="P:transcription by RNA polymerase III"/>
    <property type="evidence" value="ECO:0007669"/>
    <property type="project" value="TreeGrafter"/>
</dbReference>
<dbReference type="OrthoDB" id="4703at2759"/>
<organism evidence="4 5">
    <name type="scientific">Mucor saturninus</name>
    <dbReference type="NCBI Taxonomy" id="64648"/>
    <lineage>
        <taxon>Eukaryota</taxon>
        <taxon>Fungi</taxon>
        <taxon>Fungi incertae sedis</taxon>
        <taxon>Mucoromycota</taxon>
        <taxon>Mucoromycotina</taxon>
        <taxon>Mucoromycetes</taxon>
        <taxon>Mucorales</taxon>
        <taxon>Mucorineae</taxon>
        <taxon>Mucoraceae</taxon>
        <taxon>Mucor</taxon>
    </lineage>
</organism>
<dbReference type="Gene3D" id="2.130.10.10">
    <property type="entry name" value="YVTN repeat-like/Quinoprotein amine dehydrogenase"/>
    <property type="match status" value="1"/>
</dbReference>
<evidence type="ECO:0000256" key="1">
    <source>
        <dbReference type="ARBA" id="ARBA00004123"/>
    </source>
</evidence>
<comment type="subcellular location">
    <subcellularLocation>
        <location evidence="1">Nucleus</location>
    </subcellularLocation>
</comment>
<keyword evidence="3" id="KW-0539">Nucleus</keyword>
<dbReference type="GO" id="GO:0005634">
    <property type="term" value="C:nucleus"/>
    <property type="evidence" value="ECO:0007669"/>
    <property type="project" value="UniProtKB-SubCell"/>
</dbReference>
<comment type="caution">
    <text evidence="4">The sequence shown here is derived from an EMBL/GenBank/DDBJ whole genome shotgun (WGS) entry which is preliminary data.</text>
</comment>
<evidence type="ECO:0000313" key="5">
    <source>
        <dbReference type="Proteomes" id="UP000603453"/>
    </source>
</evidence>
<evidence type="ECO:0000256" key="2">
    <source>
        <dbReference type="ARBA" id="ARBA00023163"/>
    </source>
</evidence>
<sequence>MSKDVNQFKSTVPGLDFDLEGPTADHLIDTSEWDAKSVYTHIHALQDEWEVVEVSSEATPYLPKRKTPLPVIVGIDEKKEYDLGTFEHIKLSEQLKYKKGYVINTGINIWGLDFVPKTPVMEEEDSKIQYLAVTGYRGSTEEHIGIGDIQPTGTYKNAIQIWKLCLSVHEQVDPVLDMCLLHDFGVIFDLKWCPYGTYQEKEKDGLGKLGILSFTCGDNTVRTLVVPHPEGVRRHMLSQPNASTIYLKVKSPRVTLGIASSQPLFMAWGGHQKLAVGCSTGGVIVWDMASILRDNERRDAQETRVDILLSILVLDAAVSSVIFNGRYKADKLVVTGYDGRTMLVDVSDPTIGYTVMRSRNLMKATTWASHAPCFVFTDNDNISRAFGVNEDGSTRMPKYGDTPGMCWQMASSEHHGQFALCTSVGWVRTSNLYYVKMRALYLSQVCVYKLEYSEETHKFRYLDGIPSQTMEDSKKLTSYEQYGDSFHAIQKLSWNPNKKTSAFLASGGAAGLCRIEFEGRGSKWE</sequence>
<protein>
    <submittedName>
        <fullName evidence="4">Uncharacterized protein</fullName>
    </submittedName>
</protein>
<accession>A0A8H7QY13</accession>
<dbReference type="Proteomes" id="UP000603453">
    <property type="component" value="Unassembled WGS sequence"/>
</dbReference>
<dbReference type="InterPro" id="IPR052416">
    <property type="entry name" value="GTF3C_component"/>
</dbReference>
<gene>
    <name evidence="4" type="ORF">INT47_005176</name>
</gene>
<evidence type="ECO:0000313" key="4">
    <source>
        <dbReference type="EMBL" id="KAG2199651.1"/>
    </source>
</evidence>